<keyword evidence="3" id="KW-1185">Reference proteome</keyword>
<name>A0A1K1LV84_9FLAO</name>
<evidence type="ECO:0000313" key="3">
    <source>
        <dbReference type="Proteomes" id="UP000182248"/>
    </source>
</evidence>
<evidence type="ECO:0008006" key="4">
    <source>
        <dbReference type="Google" id="ProtNLM"/>
    </source>
</evidence>
<sequence>MKKLTKISIVAALMFMVVNVSAKTGEIDFSLEVKGYEGKTVSFVVNNVQKSVGLSLIDRNNRVLYAENIEVDGEYKRTYNFDRLPEGQYFLEVESATKVKRYPIVVDAYSAKLYYEANNEMYKPIVSVRKSMVYVNLLSLDKAPLHIEVYDADSNLLYQETLKGAYELGKMYDFSNVNNGTYTLIMTHKNKTFTEKIKTAKS</sequence>
<proteinExistence type="predicted"/>
<evidence type="ECO:0000256" key="1">
    <source>
        <dbReference type="SAM" id="SignalP"/>
    </source>
</evidence>
<dbReference type="RefSeq" id="WP_072315499.1">
    <property type="nucleotide sequence ID" value="NZ_FPJE01000001.1"/>
</dbReference>
<dbReference type="AlphaFoldDB" id="A0A1K1LV84"/>
<dbReference type="EMBL" id="FPJE01000001">
    <property type="protein sequence ID" value="SFW14817.1"/>
    <property type="molecule type" value="Genomic_DNA"/>
</dbReference>
<gene>
    <name evidence="2" type="ORF">SAMN02927921_00274</name>
</gene>
<keyword evidence="1" id="KW-0732">Signal</keyword>
<dbReference type="Proteomes" id="UP000182248">
    <property type="component" value="Unassembled WGS sequence"/>
</dbReference>
<organism evidence="2 3">
    <name type="scientific">Sinomicrobium oceani</name>
    <dbReference type="NCBI Taxonomy" id="1150368"/>
    <lineage>
        <taxon>Bacteria</taxon>
        <taxon>Pseudomonadati</taxon>
        <taxon>Bacteroidota</taxon>
        <taxon>Flavobacteriia</taxon>
        <taxon>Flavobacteriales</taxon>
        <taxon>Flavobacteriaceae</taxon>
        <taxon>Sinomicrobium</taxon>
    </lineage>
</organism>
<accession>A0A1K1LV84</accession>
<evidence type="ECO:0000313" key="2">
    <source>
        <dbReference type="EMBL" id="SFW14817.1"/>
    </source>
</evidence>
<feature type="chain" id="PRO_5013335298" description="Por secretion system C-terminal sorting domain-containing protein" evidence="1">
    <location>
        <begin position="23"/>
        <end position="202"/>
    </location>
</feature>
<feature type="signal peptide" evidence="1">
    <location>
        <begin position="1"/>
        <end position="22"/>
    </location>
</feature>
<protein>
    <recommendedName>
        <fullName evidence="4">Por secretion system C-terminal sorting domain-containing protein</fullName>
    </recommendedName>
</protein>
<dbReference type="STRING" id="1150368.SAMN02927921_00274"/>
<dbReference type="OrthoDB" id="1122048at2"/>
<reference evidence="2 3" key="1">
    <citation type="submission" date="2016-11" db="EMBL/GenBank/DDBJ databases">
        <authorList>
            <person name="Jaros S."/>
            <person name="Januszkiewicz K."/>
            <person name="Wedrychowicz H."/>
        </authorList>
    </citation>
    <scope>NUCLEOTIDE SEQUENCE [LARGE SCALE GENOMIC DNA]</scope>
    <source>
        <strain evidence="2 3">CGMCC 1.12145</strain>
    </source>
</reference>